<evidence type="ECO:0000313" key="2">
    <source>
        <dbReference type="Proteomes" id="UP000199659"/>
    </source>
</evidence>
<dbReference type="InterPro" id="IPR009229">
    <property type="entry name" value="AgrD"/>
</dbReference>
<reference evidence="1 2" key="1">
    <citation type="submission" date="2016-10" db="EMBL/GenBank/DDBJ databases">
        <authorList>
            <person name="de Groot N.N."/>
        </authorList>
    </citation>
    <scope>NUCLEOTIDE SEQUENCE [LARGE SCALE GENOMIC DNA]</scope>
    <source>
        <strain evidence="1 2">743A</strain>
    </source>
</reference>
<dbReference type="Proteomes" id="UP000199659">
    <property type="component" value="Unassembled WGS sequence"/>
</dbReference>
<accession>A0A1I6JH26</accession>
<name>A0A1I6JH26_9FIRM</name>
<evidence type="ECO:0000313" key="1">
    <source>
        <dbReference type="EMBL" id="SFR78164.1"/>
    </source>
</evidence>
<dbReference type="EMBL" id="FOYZ01000005">
    <property type="protein sequence ID" value="SFR78164.1"/>
    <property type="molecule type" value="Genomic_DNA"/>
</dbReference>
<sequence>MNLQKKRNERTIQFAETILKANVNTACLFWFHQPKIPEGLTKKFKKH</sequence>
<dbReference type="OrthoDB" id="1922077at2"/>
<keyword evidence="2" id="KW-1185">Reference proteome</keyword>
<dbReference type="NCBIfam" id="TIGR04223">
    <property type="entry name" value="quorum_AgrD"/>
    <property type="match status" value="1"/>
</dbReference>
<gene>
    <name evidence="1" type="ORF">SAMN05661086_01673</name>
</gene>
<dbReference type="RefSeq" id="WP_092560227.1">
    <property type="nucleotide sequence ID" value="NZ_FOYZ01000005.1"/>
</dbReference>
<proteinExistence type="predicted"/>
<organism evidence="1 2">
    <name type="scientific">Anaeromicropila populeti</name>
    <dbReference type="NCBI Taxonomy" id="37658"/>
    <lineage>
        <taxon>Bacteria</taxon>
        <taxon>Bacillati</taxon>
        <taxon>Bacillota</taxon>
        <taxon>Clostridia</taxon>
        <taxon>Lachnospirales</taxon>
        <taxon>Lachnospiraceae</taxon>
        <taxon>Anaeromicropila</taxon>
    </lineage>
</organism>
<protein>
    <submittedName>
        <fullName evidence="1">Cyclic lactone autoinducer peptide</fullName>
    </submittedName>
</protein>
<dbReference type="STRING" id="37658.SAMN05661086_01673"/>
<dbReference type="AlphaFoldDB" id="A0A1I6JH26"/>